<sequence length="91" mass="10430">MEEVVAITYVLQQLMMIVEAARFNTWKATSILVLDTRNDPNEVQGFKPLQIIFLDEVSFKIQSCNMDFFHLLSSLESFVETSCHLIPDSMA</sequence>
<gene>
    <name evidence="1" type="ORF">OPV22_028564</name>
</gene>
<protein>
    <submittedName>
        <fullName evidence="1">Uncharacterized protein</fullName>
    </submittedName>
</protein>
<evidence type="ECO:0000313" key="2">
    <source>
        <dbReference type="Proteomes" id="UP001222027"/>
    </source>
</evidence>
<comment type="caution">
    <text evidence="1">The sequence shown here is derived from an EMBL/GenBank/DDBJ whole genome shotgun (WGS) entry which is preliminary data.</text>
</comment>
<keyword evidence="2" id="KW-1185">Reference proteome</keyword>
<dbReference type="AlphaFoldDB" id="A0AAV8PYR0"/>
<dbReference type="EMBL" id="JAQQAF010000008">
    <property type="protein sequence ID" value="KAJ8466012.1"/>
    <property type="molecule type" value="Genomic_DNA"/>
</dbReference>
<proteinExistence type="predicted"/>
<organism evidence="1 2">
    <name type="scientific">Ensete ventricosum</name>
    <name type="common">Abyssinian banana</name>
    <name type="synonym">Musa ensete</name>
    <dbReference type="NCBI Taxonomy" id="4639"/>
    <lineage>
        <taxon>Eukaryota</taxon>
        <taxon>Viridiplantae</taxon>
        <taxon>Streptophyta</taxon>
        <taxon>Embryophyta</taxon>
        <taxon>Tracheophyta</taxon>
        <taxon>Spermatophyta</taxon>
        <taxon>Magnoliopsida</taxon>
        <taxon>Liliopsida</taxon>
        <taxon>Zingiberales</taxon>
        <taxon>Musaceae</taxon>
        <taxon>Ensete</taxon>
    </lineage>
</organism>
<name>A0AAV8PYR0_ENSVE</name>
<reference evidence="1 2" key="1">
    <citation type="submission" date="2022-12" db="EMBL/GenBank/DDBJ databases">
        <title>Chromosome-scale assembly of the Ensete ventricosum genome.</title>
        <authorList>
            <person name="Dussert Y."/>
            <person name="Stocks J."/>
            <person name="Wendawek A."/>
            <person name="Woldeyes F."/>
            <person name="Nichols R.A."/>
            <person name="Borrell J.S."/>
        </authorList>
    </citation>
    <scope>NUCLEOTIDE SEQUENCE [LARGE SCALE GENOMIC DNA]</scope>
    <source>
        <strain evidence="2">cv. Maze</strain>
        <tissue evidence="1">Seeds</tissue>
    </source>
</reference>
<accession>A0AAV8PYR0</accession>
<dbReference type="Proteomes" id="UP001222027">
    <property type="component" value="Unassembled WGS sequence"/>
</dbReference>
<evidence type="ECO:0000313" key="1">
    <source>
        <dbReference type="EMBL" id="KAJ8466012.1"/>
    </source>
</evidence>